<evidence type="ECO:0000313" key="2">
    <source>
        <dbReference type="Proteomes" id="UP000237271"/>
    </source>
</evidence>
<sequence length="227" mass="25422">MMSGMENNPSFSTIHIAVEADHQQRHTLLDMCQHHERTDVVLLLQPVPFQFQDEAMDTVQEVAAHRVVLASAFFHALFTSGMKESTQNILQILLFSRTLKIHLLKTKCIIDETNFNLFCTRDFGWSRRGTRAVAVRPGSRRENLSVIACISALGLEHVQYRWSANDTGAIDIFVRDLLDGLMDEGVSFFDGVVVATTRQGELKVSGDTILSVLHGANRIGLQEVVEI</sequence>
<organism evidence="1 2">
    <name type="scientific">Phytophthora palmivora</name>
    <dbReference type="NCBI Taxonomy" id="4796"/>
    <lineage>
        <taxon>Eukaryota</taxon>
        <taxon>Sar</taxon>
        <taxon>Stramenopiles</taxon>
        <taxon>Oomycota</taxon>
        <taxon>Peronosporomycetes</taxon>
        <taxon>Peronosporales</taxon>
        <taxon>Peronosporaceae</taxon>
        <taxon>Phytophthora</taxon>
    </lineage>
</organism>
<dbReference type="OrthoDB" id="10010636at2759"/>
<comment type="caution">
    <text evidence="1">The sequence shown here is derived from an EMBL/GenBank/DDBJ whole genome shotgun (WGS) entry which is preliminary data.</text>
</comment>
<dbReference type="Proteomes" id="UP000237271">
    <property type="component" value="Unassembled WGS sequence"/>
</dbReference>
<accession>A0A2P4YEW7</accession>
<dbReference type="InterPro" id="IPR011333">
    <property type="entry name" value="SKP1/BTB/POZ_sf"/>
</dbReference>
<name>A0A2P4YEW7_9STRA</name>
<dbReference type="Gene3D" id="3.30.710.10">
    <property type="entry name" value="Potassium Channel Kv1.1, Chain A"/>
    <property type="match status" value="1"/>
</dbReference>
<protein>
    <submittedName>
        <fullName evidence="1">Uncharacterized protein</fullName>
    </submittedName>
</protein>
<keyword evidence="2" id="KW-1185">Reference proteome</keyword>
<dbReference type="EMBL" id="NCKW01003462">
    <property type="protein sequence ID" value="POM76348.1"/>
    <property type="molecule type" value="Genomic_DNA"/>
</dbReference>
<reference evidence="1 2" key="1">
    <citation type="journal article" date="2017" name="Genome Biol. Evol.">
        <title>Phytophthora megakarya and P. palmivora, closely related causal agents of cacao black pod rot, underwent increases in genome sizes and gene numbers by different mechanisms.</title>
        <authorList>
            <person name="Ali S.S."/>
            <person name="Shao J."/>
            <person name="Lary D.J."/>
            <person name="Kronmiller B."/>
            <person name="Shen D."/>
            <person name="Strem M.D."/>
            <person name="Amoako-Attah I."/>
            <person name="Akrofi A.Y."/>
            <person name="Begoude B.A."/>
            <person name="Ten Hoopen G.M."/>
            <person name="Coulibaly K."/>
            <person name="Kebe B.I."/>
            <person name="Melnick R.L."/>
            <person name="Guiltinan M.J."/>
            <person name="Tyler B.M."/>
            <person name="Meinhardt L.W."/>
            <person name="Bailey B.A."/>
        </authorList>
    </citation>
    <scope>NUCLEOTIDE SEQUENCE [LARGE SCALE GENOMIC DNA]</scope>
    <source>
        <strain evidence="2">sbr112.9</strain>
    </source>
</reference>
<evidence type="ECO:0000313" key="1">
    <source>
        <dbReference type="EMBL" id="POM76348.1"/>
    </source>
</evidence>
<dbReference type="SUPFAM" id="SSF54695">
    <property type="entry name" value="POZ domain"/>
    <property type="match status" value="1"/>
</dbReference>
<proteinExistence type="predicted"/>
<dbReference type="AlphaFoldDB" id="A0A2P4YEW7"/>
<gene>
    <name evidence="1" type="ORF">PHPALM_6418</name>
</gene>